<dbReference type="InterPro" id="IPR021130">
    <property type="entry name" value="PRib-ATP_PPHydrolase-like"/>
</dbReference>
<proteinExistence type="inferred from homology"/>
<name>A0ABU3Q1P5_9SPHN</name>
<evidence type="ECO:0000256" key="6">
    <source>
        <dbReference type="ARBA" id="ARBA00007731"/>
    </source>
</evidence>
<dbReference type="Proteomes" id="UP001259572">
    <property type="component" value="Unassembled WGS sequence"/>
</dbReference>
<dbReference type="PANTHER" id="PTHR42945:SF9">
    <property type="entry name" value="HISTIDINE BIOSYNTHESIS BIFUNCTIONAL PROTEIN HISIE"/>
    <property type="match status" value="1"/>
</dbReference>
<evidence type="ECO:0000256" key="14">
    <source>
        <dbReference type="ARBA" id="ARBA00023102"/>
    </source>
</evidence>
<dbReference type="InterPro" id="IPR002496">
    <property type="entry name" value="PRib_AMP_CycHydrolase_dom"/>
</dbReference>
<dbReference type="InterPro" id="IPR008179">
    <property type="entry name" value="HisE"/>
</dbReference>
<keyword evidence="13 16" id="KW-0067">ATP-binding</keyword>
<feature type="region of interest" description="Phosphoribosyl-AMP cyclohydrolase" evidence="16">
    <location>
        <begin position="1"/>
        <end position="121"/>
    </location>
</feature>
<evidence type="ECO:0000256" key="9">
    <source>
        <dbReference type="ARBA" id="ARBA00022490"/>
    </source>
</evidence>
<evidence type="ECO:0000313" key="18">
    <source>
        <dbReference type="EMBL" id="MDT9597341.1"/>
    </source>
</evidence>
<comment type="similarity">
    <text evidence="6 16">In the C-terminal section; belongs to the PRA-PH family.</text>
</comment>
<dbReference type="InterPro" id="IPR023019">
    <property type="entry name" value="His_synth_HisIE"/>
</dbReference>
<feature type="domain" description="Phosphoribosyl-AMP cyclohydrolase" evidence="17">
    <location>
        <begin position="39"/>
        <end position="111"/>
    </location>
</feature>
<dbReference type="HAMAP" id="MF_01020">
    <property type="entry name" value="HisE"/>
    <property type="match status" value="1"/>
</dbReference>
<dbReference type="Gene3D" id="3.10.20.810">
    <property type="entry name" value="Phosphoribosyl-AMP cyclohydrolase"/>
    <property type="match status" value="1"/>
</dbReference>
<evidence type="ECO:0000313" key="19">
    <source>
        <dbReference type="Proteomes" id="UP001259572"/>
    </source>
</evidence>
<dbReference type="EC" id="3.6.1.31" evidence="16"/>
<evidence type="ECO:0000256" key="7">
    <source>
        <dbReference type="ARBA" id="ARBA00008299"/>
    </source>
</evidence>
<dbReference type="Gene3D" id="1.10.287.1080">
    <property type="entry name" value="MazG-like"/>
    <property type="match status" value="1"/>
</dbReference>
<evidence type="ECO:0000256" key="12">
    <source>
        <dbReference type="ARBA" id="ARBA00022801"/>
    </source>
</evidence>
<dbReference type="InterPro" id="IPR038019">
    <property type="entry name" value="PRib_AMP_CycHydrolase_sf"/>
</dbReference>
<keyword evidence="19" id="KW-1185">Reference proteome</keyword>
<comment type="similarity">
    <text evidence="7 16">In the N-terminal section; belongs to the PRA-CH family.</text>
</comment>
<accession>A0ABU3Q1P5</accession>
<keyword evidence="14 16" id="KW-0368">Histidine biosynthesis</keyword>
<feature type="region of interest" description="Phosphoribosyl-ATP pyrophosphohydrolase" evidence="16">
    <location>
        <begin position="122"/>
        <end position="211"/>
    </location>
</feature>
<evidence type="ECO:0000259" key="17">
    <source>
        <dbReference type="Pfam" id="PF01502"/>
    </source>
</evidence>
<dbReference type="NCBIfam" id="TIGR03188">
    <property type="entry name" value="histidine_hisI"/>
    <property type="match status" value="1"/>
</dbReference>
<dbReference type="EC" id="3.5.4.19" evidence="16"/>
<dbReference type="CDD" id="cd11534">
    <property type="entry name" value="NTP-PPase_HisIE_like"/>
    <property type="match status" value="1"/>
</dbReference>
<comment type="subcellular location">
    <subcellularLocation>
        <location evidence="3 16">Cytoplasm</location>
    </subcellularLocation>
</comment>
<evidence type="ECO:0000256" key="4">
    <source>
        <dbReference type="ARBA" id="ARBA00005169"/>
    </source>
</evidence>
<organism evidence="18 19">
    <name type="scientific">Sphingosinicella rhizophila</name>
    <dbReference type="NCBI Taxonomy" id="3050082"/>
    <lineage>
        <taxon>Bacteria</taxon>
        <taxon>Pseudomonadati</taxon>
        <taxon>Pseudomonadota</taxon>
        <taxon>Alphaproteobacteria</taxon>
        <taxon>Sphingomonadales</taxon>
        <taxon>Sphingosinicellaceae</taxon>
        <taxon>Sphingosinicella</taxon>
    </lineage>
</organism>
<dbReference type="EMBL" id="JAVUPU010000001">
    <property type="protein sequence ID" value="MDT9597341.1"/>
    <property type="molecule type" value="Genomic_DNA"/>
</dbReference>
<dbReference type="RefSeq" id="WP_315722483.1">
    <property type="nucleotide sequence ID" value="NZ_JAVUPU010000001.1"/>
</dbReference>
<evidence type="ECO:0000256" key="1">
    <source>
        <dbReference type="ARBA" id="ARBA00000024"/>
    </source>
</evidence>
<keyword evidence="11 16" id="KW-0547">Nucleotide-binding</keyword>
<evidence type="ECO:0000256" key="3">
    <source>
        <dbReference type="ARBA" id="ARBA00004496"/>
    </source>
</evidence>
<dbReference type="GO" id="GO:0004635">
    <property type="term" value="F:phosphoribosyl-AMP cyclohydrolase activity"/>
    <property type="evidence" value="ECO:0007669"/>
    <property type="project" value="UniProtKB-EC"/>
</dbReference>
<evidence type="ECO:0000256" key="11">
    <source>
        <dbReference type="ARBA" id="ARBA00022741"/>
    </source>
</evidence>
<dbReference type="Pfam" id="PF01502">
    <property type="entry name" value="PRA-CH"/>
    <property type="match status" value="1"/>
</dbReference>
<dbReference type="HAMAP" id="MF_01019">
    <property type="entry name" value="HisIE"/>
    <property type="match status" value="1"/>
</dbReference>
<dbReference type="GO" id="GO:0004636">
    <property type="term" value="F:phosphoribosyl-ATP diphosphatase activity"/>
    <property type="evidence" value="ECO:0007669"/>
    <property type="project" value="UniProtKB-EC"/>
</dbReference>
<evidence type="ECO:0000256" key="16">
    <source>
        <dbReference type="HAMAP-Rule" id="MF_01019"/>
    </source>
</evidence>
<comment type="catalytic activity">
    <reaction evidence="1 16">
        <text>1-(5-phospho-beta-D-ribosyl)-5'-AMP + H2O = 1-(5-phospho-beta-D-ribosyl)-5-[(5-phospho-beta-D-ribosylamino)methylideneamino]imidazole-4-carboxamide</text>
        <dbReference type="Rhea" id="RHEA:20049"/>
        <dbReference type="ChEBI" id="CHEBI:15377"/>
        <dbReference type="ChEBI" id="CHEBI:58435"/>
        <dbReference type="ChEBI" id="CHEBI:59457"/>
        <dbReference type="EC" id="3.5.4.19"/>
    </reaction>
</comment>
<keyword evidence="12 16" id="KW-0378">Hydrolase</keyword>
<comment type="pathway">
    <text evidence="4 16">Amino-acid biosynthesis; L-histidine biosynthesis; L-histidine from 5-phospho-alpha-D-ribose 1-diphosphate: step 3/9.</text>
</comment>
<comment type="pathway">
    <text evidence="5 16">Amino-acid biosynthesis; L-histidine biosynthesis; L-histidine from 5-phospho-alpha-D-ribose 1-diphosphate: step 2/9.</text>
</comment>
<sequence length="211" mass="22478">MRDRNAPLNAADLDTLDWAKMDGLVPAMVQDAASGQLLMLGYMNREALEATLASGFATFFSRSKDRLWQKGETSGNRLAVQHVYADCDNDALLVQAEPEGPTCHLGTTSCFSDDAAAGAGFLGRLGRIVKARAAADPSESYTARLIEKGVNRIAQKVGEEGVETALAGVAGSEKELVGEVADLAYHLTVLMEARGLGWGDVVAKLQERHKG</sequence>
<evidence type="ECO:0000256" key="2">
    <source>
        <dbReference type="ARBA" id="ARBA00001460"/>
    </source>
</evidence>
<evidence type="ECO:0000256" key="10">
    <source>
        <dbReference type="ARBA" id="ARBA00022605"/>
    </source>
</evidence>
<protein>
    <recommendedName>
        <fullName evidence="16">Histidine biosynthesis bifunctional protein HisIE</fullName>
    </recommendedName>
    <domain>
        <recommendedName>
            <fullName evidence="16">Phosphoribosyl-AMP cyclohydrolase</fullName>
            <shortName evidence="16">PRA-CH</shortName>
            <ecNumber evidence="16">3.5.4.19</ecNumber>
        </recommendedName>
    </domain>
    <domain>
        <recommendedName>
            <fullName evidence="16">Phosphoribosyl-ATP pyrophosphatase</fullName>
            <shortName evidence="16">PRA-PH</shortName>
            <ecNumber evidence="16">3.6.1.31</ecNumber>
        </recommendedName>
    </domain>
</protein>
<comment type="catalytic activity">
    <reaction evidence="2 16">
        <text>1-(5-phospho-beta-D-ribosyl)-ATP + H2O = 1-(5-phospho-beta-D-ribosyl)-5'-AMP + diphosphate + H(+)</text>
        <dbReference type="Rhea" id="RHEA:22828"/>
        <dbReference type="ChEBI" id="CHEBI:15377"/>
        <dbReference type="ChEBI" id="CHEBI:15378"/>
        <dbReference type="ChEBI" id="CHEBI:33019"/>
        <dbReference type="ChEBI" id="CHEBI:59457"/>
        <dbReference type="ChEBI" id="CHEBI:73183"/>
        <dbReference type="EC" id="3.6.1.31"/>
    </reaction>
</comment>
<dbReference type="NCBIfam" id="NF002747">
    <property type="entry name" value="PRK02759.1"/>
    <property type="match status" value="1"/>
</dbReference>
<dbReference type="NCBIfam" id="NF000768">
    <property type="entry name" value="PRK00051.1"/>
    <property type="match status" value="1"/>
</dbReference>
<dbReference type="SUPFAM" id="SSF141734">
    <property type="entry name" value="HisI-like"/>
    <property type="match status" value="1"/>
</dbReference>
<dbReference type="PANTHER" id="PTHR42945">
    <property type="entry name" value="HISTIDINE BIOSYNTHESIS BIFUNCTIONAL PROTEIN"/>
    <property type="match status" value="1"/>
</dbReference>
<reference evidence="18 19" key="1">
    <citation type="submission" date="2023-05" db="EMBL/GenBank/DDBJ databases">
        <authorList>
            <person name="Guo Y."/>
        </authorList>
    </citation>
    <scope>NUCLEOTIDE SEQUENCE [LARGE SCALE GENOMIC DNA]</scope>
    <source>
        <strain evidence="18 19">GR2756</strain>
    </source>
</reference>
<gene>
    <name evidence="16 18" type="primary">hisIE</name>
    <name evidence="16" type="synonym">hisI</name>
    <name evidence="18" type="ORF">RQX22_00055</name>
</gene>
<dbReference type="Pfam" id="PF01503">
    <property type="entry name" value="PRA-PH"/>
    <property type="match status" value="1"/>
</dbReference>
<keyword evidence="15 16" id="KW-0511">Multifunctional enzyme</keyword>
<comment type="similarity">
    <text evidence="8">Belongs to the PRA-PH family.</text>
</comment>
<keyword evidence="9 16" id="KW-0963">Cytoplasm</keyword>
<evidence type="ECO:0000256" key="13">
    <source>
        <dbReference type="ARBA" id="ARBA00022840"/>
    </source>
</evidence>
<keyword evidence="10 16" id="KW-0028">Amino-acid biosynthesis</keyword>
<evidence type="ECO:0000256" key="15">
    <source>
        <dbReference type="ARBA" id="ARBA00023268"/>
    </source>
</evidence>
<dbReference type="SUPFAM" id="SSF101386">
    <property type="entry name" value="all-alpha NTP pyrophosphatases"/>
    <property type="match status" value="1"/>
</dbReference>
<comment type="caution">
    <text evidence="18">The sequence shown here is derived from an EMBL/GenBank/DDBJ whole genome shotgun (WGS) entry which is preliminary data.</text>
</comment>
<evidence type="ECO:0000256" key="5">
    <source>
        <dbReference type="ARBA" id="ARBA00005204"/>
    </source>
</evidence>
<evidence type="ECO:0000256" key="8">
    <source>
        <dbReference type="ARBA" id="ARBA00009392"/>
    </source>
</evidence>